<feature type="transmembrane region" description="Helical" evidence="2">
    <location>
        <begin position="255"/>
        <end position="277"/>
    </location>
</feature>
<feature type="compositionally biased region" description="Polar residues" evidence="1">
    <location>
        <begin position="209"/>
        <end position="225"/>
    </location>
</feature>
<proteinExistence type="predicted"/>
<dbReference type="SUPFAM" id="SSF50044">
    <property type="entry name" value="SH3-domain"/>
    <property type="match status" value="1"/>
</dbReference>
<organism evidence="3 4">
    <name type="scientific">Aspergillus nanangensis</name>
    <dbReference type="NCBI Taxonomy" id="2582783"/>
    <lineage>
        <taxon>Eukaryota</taxon>
        <taxon>Fungi</taxon>
        <taxon>Dikarya</taxon>
        <taxon>Ascomycota</taxon>
        <taxon>Pezizomycotina</taxon>
        <taxon>Eurotiomycetes</taxon>
        <taxon>Eurotiomycetidae</taxon>
        <taxon>Eurotiales</taxon>
        <taxon>Aspergillaceae</taxon>
        <taxon>Aspergillus</taxon>
        <taxon>Aspergillus subgen. Circumdati</taxon>
    </lineage>
</organism>
<dbReference type="Proteomes" id="UP001194746">
    <property type="component" value="Unassembled WGS sequence"/>
</dbReference>
<sequence>MEHLKHTRVVKKRQWNGLSPDVITSATTTSSSLPIQTTTATAKATPYIPLVDTYQQPAIANTGLYNPSAYLRPAVPDDGFYHPPQIFAGLPNQPAAVSPDGSYQNGATYHPPVIPGGNVYQEAPASPNPQPQPQAHSQAQPHSGGGSVGLGQTVPAPQYQPPFHPDNGLYHPAPMLPGAQAQQLSPTPDKYNELNNHIQGNGAPKEPISVTSPNTPTASTTLQIMSSPTSSTTEPTTPPAASSEHDNTGSSKASVAVPVSVLAAAGLIGGCIMWWLLRKKRALRAVREKQKSKLKPSPSIPELYYPVKPSTVSQNSKDTTTTMVNPVETETEPSMCQESQITPNIPALTPLPRATTATSQQRWDLMDSCSLMTGMSSFTGAPKLHRVEINFNPVSARHVELHEGQLALVLQAYNNKWARCYIPDQEHAGLAPRACLSPSPVCSTENRSPMSPNSSSQSVSGSSTSMSLEPHRFYGLPGIPELSTVGLDEERRHRRSRSFFSAFVATFIRPWAQNKGRSISAV</sequence>
<accession>A0AAD4GPK8</accession>
<gene>
    <name evidence="3" type="ORF">FE257_001461</name>
</gene>
<keyword evidence="2" id="KW-0812">Transmembrane</keyword>
<reference evidence="3" key="2">
    <citation type="submission" date="2020-02" db="EMBL/GenBank/DDBJ databases">
        <authorList>
            <person name="Gilchrist C.L.M."/>
            <person name="Chooi Y.-H."/>
        </authorList>
    </citation>
    <scope>NUCLEOTIDE SEQUENCE</scope>
    <source>
        <strain evidence="3">MST-FP2251</strain>
    </source>
</reference>
<feature type="region of interest" description="Disordered" evidence="1">
    <location>
        <begin position="91"/>
        <end position="251"/>
    </location>
</feature>
<feature type="compositionally biased region" description="Low complexity" evidence="1">
    <location>
        <begin position="226"/>
        <end position="242"/>
    </location>
</feature>
<evidence type="ECO:0000313" key="3">
    <source>
        <dbReference type="EMBL" id="KAF9884577.1"/>
    </source>
</evidence>
<evidence type="ECO:0000256" key="1">
    <source>
        <dbReference type="SAM" id="MobiDB-lite"/>
    </source>
</evidence>
<comment type="caution">
    <text evidence="3">The sequence shown here is derived from an EMBL/GenBank/DDBJ whole genome shotgun (WGS) entry which is preliminary data.</text>
</comment>
<keyword evidence="4" id="KW-1185">Reference proteome</keyword>
<feature type="compositionally biased region" description="Low complexity" evidence="1">
    <location>
        <begin position="133"/>
        <end position="142"/>
    </location>
</feature>
<feature type="compositionally biased region" description="Low complexity" evidence="1">
    <location>
        <begin position="448"/>
        <end position="467"/>
    </location>
</feature>
<evidence type="ECO:0000256" key="2">
    <source>
        <dbReference type="SAM" id="Phobius"/>
    </source>
</evidence>
<dbReference type="AlphaFoldDB" id="A0AAD4GPK8"/>
<keyword evidence="2" id="KW-1133">Transmembrane helix</keyword>
<dbReference type="EMBL" id="VCAU01000118">
    <property type="protein sequence ID" value="KAF9884577.1"/>
    <property type="molecule type" value="Genomic_DNA"/>
</dbReference>
<protein>
    <recommendedName>
        <fullName evidence="5">SH3 domain-containing protein</fullName>
    </recommendedName>
</protein>
<name>A0AAD4GPK8_ASPNN</name>
<evidence type="ECO:0000313" key="4">
    <source>
        <dbReference type="Proteomes" id="UP001194746"/>
    </source>
</evidence>
<reference evidence="3" key="1">
    <citation type="journal article" date="2019" name="Beilstein J. Org. Chem.">
        <title>Nanangenines: drimane sesquiterpenoids as the dominant metabolite cohort of a novel Australian fungus, Aspergillus nanangensis.</title>
        <authorList>
            <person name="Lacey H.J."/>
            <person name="Gilchrist C.L.M."/>
            <person name="Crombie A."/>
            <person name="Kalaitzis J.A."/>
            <person name="Vuong D."/>
            <person name="Rutledge P.J."/>
            <person name="Turner P."/>
            <person name="Pitt J.I."/>
            <person name="Lacey E."/>
            <person name="Chooi Y.H."/>
            <person name="Piggott A.M."/>
        </authorList>
    </citation>
    <scope>NUCLEOTIDE SEQUENCE</scope>
    <source>
        <strain evidence="3">MST-FP2251</strain>
    </source>
</reference>
<keyword evidence="2" id="KW-0472">Membrane</keyword>
<dbReference type="InterPro" id="IPR036028">
    <property type="entry name" value="SH3-like_dom_sf"/>
</dbReference>
<evidence type="ECO:0008006" key="5">
    <source>
        <dbReference type="Google" id="ProtNLM"/>
    </source>
</evidence>
<feature type="region of interest" description="Disordered" evidence="1">
    <location>
        <begin position="441"/>
        <end position="467"/>
    </location>
</feature>